<sequence length="231" mass="25755">MEINAKAHHHSTTEPLLPISSNTSNPIASQLITSGCTARLVHVHRILLVALGTFTLLCVFMLTPTQTPKIQLDSLFVSKLKVSNTSLGANWDMAFTVENPNMVSWVQFDRIEGSILYKDNPLVIYSIEPFDLGLKEQRLMRVKISRTGLQDQPAMKVSDLEEINRQREDGAVSLKMEMFAWATYKKGWWGTEDVMMEGHCLDLRVGFLPKVGFGSWISGGPMTCSTGSYAS</sequence>
<dbReference type="GO" id="GO:0009506">
    <property type="term" value="C:plasmodesma"/>
    <property type="evidence" value="ECO:0007669"/>
    <property type="project" value="TreeGrafter"/>
</dbReference>
<dbReference type="AlphaFoldDB" id="A0A314V2T8"/>
<dbReference type="STRING" id="2094558.A0A314V2T8"/>
<dbReference type="InterPro" id="IPR044839">
    <property type="entry name" value="NDR1-like"/>
</dbReference>
<evidence type="ECO:0000313" key="5">
    <source>
        <dbReference type="EMBL" id="PQM43314.1"/>
    </source>
</evidence>
<evidence type="ECO:0000256" key="3">
    <source>
        <dbReference type="SAM" id="MobiDB-lite"/>
    </source>
</evidence>
<evidence type="ECO:0000313" key="6">
    <source>
        <dbReference type="Proteomes" id="UP000250321"/>
    </source>
</evidence>
<dbReference type="GO" id="GO:0098542">
    <property type="term" value="P:defense response to other organism"/>
    <property type="evidence" value="ECO:0007669"/>
    <property type="project" value="InterPro"/>
</dbReference>
<keyword evidence="4" id="KW-1133">Transmembrane helix</keyword>
<comment type="caution">
    <text evidence="5">The sequence shown here is derived from an EMBL/GenBank/DDBJ whole genome shotgun (WGS) entry which is preliminary data.</text>
</comment>
<protein>
    <recommendedName>
        <fullName evidence="7">Late embryogenesis abundant protein LEA-2 subgroup domain-containing protein</fullName>
    </recommendedName>
</protein>
<comment type="subcellular location">
    <subcellularLocation>
        <location evidence="1">Membrane</location>
    </subcellularLocation>
</comment>
<name>A0A314V2T8_PRUYE</name>
<organism evidence="5 6">
    <name type="scientific">Prunus yedoensis var. nudiflora</name>
    <dbReference type="NCBI Taxonomy" id="2094558"/>
    <lineage>
        <taxon>Eukaryota</taxon>
        <taxon>Viridiplantae</taxon>
        <taxon>Streptophyta</taxon>
        <taxon>Embryophyta</taxon>
        <taxon>Tracheophyta</taxon>
        <taxon>Spermatophyta</taxon>
        <taxon>Magnoliopsida</taxon>
        <taxon>eudicotyledons</taxon>
        <taxon>Gunneridae</taxon>
        <taxon>Pentapetalae</taxon>
        <taxon>rosids</taxon>
        <taxon>fabids</taxon>
        <taxon>Rosales</taxon>
        <taxon>Rosaceae</taxon>
        <taxon>Amygdaloideae</taxon>
        <taxon>Amygdaleae</taxon>
        <taxon>Prunus</taxon>
    </lineage>
</organism>
<dbReference type="PANTHER" id="PTHR31415:SF178">
    <property type="entry name" value="PROTEIN, PUTATIVE-RELATED"/>
    <property type="match status" value="1"/>
</dbReference>
<keyword evidence="4" id="KW-0812">Transmembrane</keyword>
<evidence type="ECO:0000256" key="1">
    <source>
        <dbReference type="ARBA" id="ARBA00004370"/>
    </source>
</evidence>
<feature type="transmembrane region" description="Helical" evidence="4">
    <location>
        <begin position="46"/>
        <end position="63"/>
    </location>
</feature>
<accession>A0A314V2T8</accession>
<gene>
    <name evidence="5" type="ORF">Pyn_03768</name>
</gene>
<dbReference type="OrthoDB" id="1708017at2759"/>
<dbReference type="Proteomes" id="UP000250321">
    <property type="component" value="Unassembled WGS sequence"/>
</dbReference>
<proteinExistence type="predicted"/>
<dbReference type="EMBL" id="PJQY01002692">
    <property type="protein sequence ID" value="PQM43314.1"/>
    <property type="molecule type" value="Genomic_DNA"/>
</dbReference>
<reference evidence="5 6" key="1">
    <citation type="submission" date="2018-02" db="EMBL/GenBank/DDBJ databases">
        <title>Draft genome of wild Prunus yedoensis var. nudiflora.</title>
        <authorList>
            <person name="Baek S."/>
            <person name="Kim J.-H."/>
            <person name="Choi K."/>
            <person name="Kim G.-B."/>
            <person name="Cho A."/>
            <person name="Jang H."/>
            <person name="Shin C.-H."/>
            <person name="Yu H.-J."/>
            <person name="Mun J.-H."/>
        </authorList>
    </citation>
    <scope>NUCLEOTIDE SEQUENCE [LARGE SCALE GENOMIC DNA]</scope>
    <source>
        <strain evidence="6">cv. Jeju island</strain>
        <tissue evidence="5">Leaf</tissue>
    </source>
</reference>
<feature type="region of interest" description="Disordered" evidence="3">
    <location>
        <begin position="1"/>
        <end position="20"/>
    </location>
</feature>
<keyword evidence="6" id="KW-1185">Reference proteome</keyword>
<keyword evidence="2 4" id="KW-0472">Membrane</keyword>
<evidence type="ECO:0000256" key="4">
    <source>
        <dbReference type="SAM" id="Phobius"/>
    </source>
</evidence>
<dbReference type="GO" id="GO:0005886">
    <property type="term" value="C:plasma membrane"/>
    <property type="evidence" value="ECO:0007669"/>
    <property type="project" value="TreeGrafter"/>
</dbReference>
<dbReference type="PANTHER" id="PTHR31415">
    <property type="entry name" value="OS05G0367900 PROTEIN"/>
    <property type="match status" value="1"/>
</dbReference>
<feature type="compositionally biased region" description="Basic residues" evidence="3">
    <location>
        <begin position="1"/>
        <end position="10"/>
    </location>
</feature>
<evidence type="ECO:0000256" key="2">
    <source>
        <dbReference type="ARBA" id="ARBA00023136"/>
    </source>
</evidence>
<evidence type="ECO:0008006" key="7">
    <source>
        <dbReference type="Google" id="ProtNLM"/>
    </source>
</evidence>